<dbReference type="GO" id="GO:0006935">
    <property type="term" value="P:chemotaxis"/>
    <property type="evidence" value="ECO:0007669"/>
    <property type="project" value="InterPro"/>
</dbReference>
<proteinExistence type="predicted"/>
<dbReference type="InterPro" id="IPR039315">
    <property type="entry name" value="CheW"/>
</dbReference>
<evidence type="ECO:0000259" key="1">
    <source>
        <dbReference type="PROSITE" id="PS50851"/>
    </source>
</evidence>
<dbReference type="PANTHER" id="PTHR22617">
    <property type="entry name" value="CHEMOTAXIS SENSOR HISTIDINE KINASE-RELATED"/>
    <property type="match status" value="1"/>
</dbReference>
<dbReference type="SUPFAM" id="SSF50341">
    <property type="entry name" value="CheW-like"/>
    <property type="match status" value="1"/>
</dbReference>
<dbReference type="PANTHER" id="PTHR22617:SF41">
    <property type="entry name" value="CHEMOTAXIS SIGNAL TRANSDUCTION SYSTEM ADAPTOR PROTEIN CHEW"/>
    <property type="match status" value="1"/>
</dbReference>
<name>A0AAE3UJW8_9BACT</name>
<keyword evidence="3" id="KW-1185">Reference proteome</keyword>
<dbReference type="EMBL" id="JASJOU010000018">
    <property type="protein sequence ID" value="MDJ1505848.1"/>
    <property type="molecule type" value="Genomic_DNA"/>
</dbReference>
<comment type="caution">
    <text evidence="2">The sequence shown here is derived from an EMBL/GenBank/DDBJ whole genome shotgun (WGS) entry which is preliminary data.</text>
</comment>
<dbReference type="RefSeq" id="WP_314518330.1">
    <property type="nucleotide sequence ID" value="NZ_JASJOU010000018.1"/>
</dbReference>
<dbReference type="SMART" id="SM00260">
    <property type="entry name" value="CheW"/>
    <property type="match status" value="1"/>
</dbReference>
<dbReference type="Proteomes" id="UP001232063">
    <property type="component" value="Unassembled WGS sequence"/>
</dbReference>
<dbReference type="InterPro" id="IPR002545">
    <property type="entry name" value="CheW-lke_dom"/>
</dbReference>
<dbReference type="GO" id="GO:0007165">
    <property type="term" value="P:signal transduction"/>
    <property type="evidence" value="ECO:0007669"/>
    <property type="project" value="InterPro"/>
</dbReference>
<dbReference type="GO" id="GO:0005829">
    <property type="term" value="C:cytosol"/>
    <property type="evidence" value="ECO:0007669"/>
    <property type="project" value="TreeGrafter"/>
</dbReference>
<evidence type="ECO:0000313" key="2">
    <source>
        <dbReference type="EMBL" id="MDJ1505848.1"/>
    </source>
</evidence>
<gene>
    <name evidence="2" type="ORF">QNI22_34645</name>
</gene>
<dbReference type="CDD" id="cd00732">
    <property type="entry name" value="CheW"/>
    <property type="match status" value="1"/>
</dbReference>
<reference evidence="2" key="1">
    <citation type="submission" date="2023-05" db="EMBL/GenBank/DDBJ databases">
        <authorList>
            <person name="Zhang X."/>
        </authorList>
    </citation>
    <scope>NUCLEOTIDE SEQUENCE</scope>
    <source>
        <strain evidence="2">BD1B2-1</strain>
    </source>
</reference>
<evidence type="ECO:0000313" key="3">
    <source>
        <dbReference type="Proteomes" id="UP001232063"/>
    </source>
</evidence>
<dbReference type="Gene3D" id="2.40.50.180">
    <property type="entry name" value="CheA-289, Domain 4"/>
    <property type="match status" value="1"/>
</dbReference>
<dbReference type="InterPro" id="IPR036061">
    <property type="entry name" value="CheW-like_dom_sf"/>
</dbReference>
<sequence length="163" mass="18042">MSVETASVPLSYLSFRLEEETFAVNVAKVLEILEVPYITRVPHTPNYISGIINLRGSVLPVIDTRIRFGLTPTDFTVNTCIVVLQVTIDNQSIVLGALVDSVQEVLQITNEQIKTPPSLGSKYRSEFLLGLVKTEEHFVMLLDMDQVFSAEELTAVSQSGQVD</sequence>
<dbReference type="Gene3D" id="2.30.30.40">
    <property type="entry name" value="SH3 Domains"/>
    <property type="match status" value="1"/>
</dbReference>
<dbReference type="PROSITE" id="PS50851">
    <property type="entry name" value="CHEW"/>
    <property type="match status" value="1"/>
</dbReference>
<accession>A0AAE3UJW8</accession>
<feature type="domain" description="CheW-like" evidence="1">
    <location>
        <begin position="9"/>
        <end position="153"/>
    </location>
</feature>
<dbReference type="Pfam" id="PF01584">
    <property type="entry name" value="CheW"/>
    <property type="match status" value="1"/>
</dbReference>
<dbReference type="AlphaFoldDB" id="A0AAE3UJW8"/>
<organism evidence="2 3">
    <name type="scientific">Xanthocytophaga agilis</name>
    <dbReference type="NCBI Taxonomy" id="3048010"/>
    <lineage>
        <taxon>Bacteria</taxon>
        <taxon>Pseudomonadati</taxon>
        <taxon>Bacteroidota</taxon>
        <taxon>Cytophagia</taxon>
        <taxon>Cytophagales</taxon>
        <taxon>Rhodocytophagaceae</taxon>
        <taxon>Xanthocytophaga</taxon>
    </lineage>
</organism>
<protein>
    <submittedName>
        <fullName evidence="2">Chemotaxis protein CheW</fullName>
    </submittedName>
</protein>